<keyword evidence="2" id="KW-1185">Reference proteome</keyword>
<evidence type="ECO:0000313" key="1">
    <source>
        <dbReference type="EMBL" id="KAK2166256.1"/>
    </source>
</evidence>
<proteinExistence type="predicted"/>
<dbReference type="EMBL" id="JAODUP010000040">
    <property type="protein sequence ID" value="KAK2166256.1"/>
    <property type="molecule type" value="Genomic_DNA"/>
</dbReference>
<organism evidence="1 2">
    <name type="scientific">Paralvinella palmiformis</name>
    <dbReference type="NCBI Taxonomy" id="53620"/>
    <lineage>
        <taxon>Eukaryota</taxon>
        <taxon>Metazoa</taxon>
        <taxon>Spiralia</taxon>
        <taxon>Lophotrochozoa</taxon>
        <taxon>Annelida</taxon>
        <taxon>Polychaeta</taxon>
        <taxon>Sedentaria</taxon>
        <taxon>Canalipalpata</taxon>
        <taxon>Terebellida</taxon>
        <taxon>Terebelliformia</taxon>
        <taxon>Alvinellidae</taxon>
        <taxon>Paralvinella</taxon>
    </lineage>
</organism>
<dbReference type="Gene3D" id="3.40.50.2300">
    <property type="match status" value="1"/>
</dbReference>
<protein>
    <submittedName>
        <fullName evidence="1">Uncharacterized protein</fullName>
    </submittedName>
</protein>
<sequence length="84" mass="9876">MTHDKEHVNDLRLTLNETYATFLEEYEKRTNNSQKTGHQESPYGYDSVWAVAYMLNRSLTIMKEQGIQIKINEIIPNSHVTKYV</sequence>
<name>A0AAD9NFD1_9ANNE</name>
<dbReference type="Proteomes" id="UP001208570">
    <property type="component" value="Unassembled WGS sequence"/>
</dbReference>
<accession>A0AAD9NFD1</accession>
<evidence type="ECO:0000313" key="2">
    <source>
        <dbReference type="Proteomes" id="UP001208570"/>
    </source>
</evidence>
<dbReference type="AlphaFoldDB" id="A0AAD9NFD1"/>
<comment type="caution">
    <text evidence="1">The sequence shown here is derived from an EMBL/GenBank/DDBJ whole genome shotgun (WGS) entry which is preliminary data.</text>
</comment>
<reference evidence="1" key="1">
    <citation type="journal article" date="2023" name="Mol. Biol. Evol.">
        <title>Third-Generation Sequencing Reveals the Adaptive Role of the Epigenome in Three Deep-Sea Polychaetes.</title>
        <authorList>
            <person name="Perez M."/>
            <person name="Aroh O."/>
            <person name="Sun Y."/>
            <person name="Lan Y."/>
            <person name="Juniper S.K."/>
            <person name="Young C.R."/>
            <person name="Angers B."/>
            <person name="Qian P.Y."/>
        </authorList>
    </citation>
    <scope>NUCLEOTIDE SEQUENCE</scope>
    <source>
        <strain evidence="1">P08H-3</strain>
    </source>
</reference>
<gene>
    <name evidence="1" type="ORF">LSH36_40g05057</name>
</gene>